<protein>
    <submittedName>
        <fullName evidence="2">Uncharacterized protein</fullName>
    </submittedName>
</protein>
<dbReference type="Proteomes" id="UP000185024">
    <property type="component" value="Unassembled WGS sequence"/>
</dbReference>
<dbReference type="EMBL" id="FSQX01000001">
    <property type="protein sequence ID" value="SIN62256.1"/>
    <property type="molecule type" value="Genomic_DNA"/>
</dbReference>
<proteinExistence type="predicted"/>
<dbReference type="RefSeq" id="WP_074210811.1">
    <property type="nucleotide sequence ID" value="NZ_BJOI01000012.1"/>
</dbReference>
<accession>A0A1N6CUV8</accession>
<feature type="compositionally biased region" description="Low complexity" evidence="1">
    <location>
        <begin position="17"/>
        <end position="51"/>
    </location>
</feature>
<evidence type="ECO:0000313" key="2">
    <source>
        <dbReference type="EMBL" id="SIN62256.1"/>
    </source>
</evidence>
<gene>
    <name evidence="2" type="ORF">SAMN05878438_0831</name>
</gene>
<dbReference type="GeneID" id="97276298"/>
<organism evidence="2 3">
    <name type="scientific">Vreelandella aquamarina</name>
    <dbReference type="NCBI Taxonomy" id="77097"/>
    <lineage>
        <taxon>Bacteria</taxon>
        <taxon>Pseudomonadati</taxon>
        <taxon>Pseudomonadota</taxon>
        <taxon>Gammaproteobacteria</taxon>
        <taxon>Oceanospirillales</taxon>
        <taxon>Halomonadaceae</taxon>
        <taxon>Vreelandella</taxon>
    </lineage>
</organism>
<name>A0A1N6CUV8_9GAMM</name>
<dbReference type="AlphaFoldDB" id="A0A1N6CUV8"/>
<evidence type="ECO:0000256" key="1">
    <source>
        <dbReference type="SAM" id="MobiDB-lite"/>
    </source>
</evidence>
<reference evidence="2 3" key="1">
    <citation type="submission" date="2016-11" db="EMBL/GenBank/DDBJ databases">
        <authorList>
            <person name="Jaros S."/>
            <person name="Januszkiewicz K."/>
            <person name="Wedrychowicz H."/>
        </authorList>
    </citation>
    <scope>NUCLEOTIDE SEQUENCE [LARGE SCALE GENOMIC DNA]</scope>
    <source>
        <strain evidence="2 3">ACAM 239</strain>
    </source>
</reference>
<evidence type="ECO:0000313" key="3">
    <source>
        <dbReference type="Proteomes" id="UP000185024"/>
    </source>
</evidence>
<sequence length="107" mass="11206">MAAKKGTTPANKPTVNTETAAVQATQTAAQATAETAAAPAVETATETTTPEKPAPPEEASSKKGTTGWVVATLKTRHCEGGVCKEAGEQMRLTRGTYERLKKYGRVE</sequence>
<feature type="region of interest" description="Disordered" evidence="1">
    <location>
        <begin position="1"/>
        <end position="67"/>
    </location>
</feature>